<evidence type="ECO:0000313" key="6">
    <source>
        <dbReference type="Proteomes" id="UP000650524"/>
    </source>
</evidence>
<feature type="transmembrane region" description="Helical" evidence="4">
    <location>
        <begin position="345"/>
        <end position="362"/>
    </location>
</feature>
<dbReference type="Pfam" id="PF07719">
    <property type="entry name" value="TPR_2"/>
    <property type="match status" value="1"/>
</dbReference>
<evidence type="ECO:0000313" key="5">
    <source>
        <dbReference type="EMBL" id="MBC8176317.1"/>
    </source>
</evidence>
<dbReference type="UniPathway" id="UPA00378"/>
<dbReference type="Pfam" id="PF13181">
    <property type="entry name" value="TPR_8"/>
    <property type="match status" value="1"/>
</dbReference>
<evidence type="ECO:0000256" key="4">
    <source>
        <dbReference type="SAM" id="Phobius"/>
    </source>
</evidence>
<dbReference type="PANTHER" id="PTHR44227">
    <property type="match status" value="1"/>
</dbReference>
<dbReference type="PANTHER" id="PTHR44227:SF3">
    <property type="entry name" value="PROTEIN O-MANNOSYL-TRANSFERASE TMTC4"/>
    <property type="match status" value="1"/>
</dbReference>
<dbReference type="InterPro" id="IPR011990">
    <property type="entry name" value="TPR-like_helical_dom_sf"/>
</dbReference>
<feature type="transmembrane region" description="Helical" evidence="4">
    <location>
        <begin position="116"/>
        <end position="135"/>
    </location>
</feature>
<keyword evidence="1" id="KW-0677">Repeat</keyword>
<feature type="transmembrane region" description="Helical" evidence="4">
    <location>
        <begin position="165"/>
        <end position="193"/>
    </location>
</feature>
<feature type="transmembrane region" description="Helical" evidence="4">
    <location>
        <begin position="317"/>
        <end position="339"/>
    </location>
</feature>
<feature type="transmembrane region" description="Helical" evidence="4">
    <location>
        <begin position="243"/>
        <end position="270"/>
    </location>
</feature>
<accession>A0A8J6T3L0</accession>
<dbReference type="InterPro" id="IPR052346">
    <property type="entry name" value="O-mannosyl-transferase_TMTC"/>
</dbReference>
<feature type="repeat" description="TPR" evidence="3">
    <location>
        <begin position="484"/>
        <end position="517"/>
    </location>
</feature>
<feature type="transmembrane region" description="Helical" evidence="4">
    <location>
        <begin position="374"/>
        <end position="392"/>
    </location>
</feature>
<dbReference type="SUPFAM" id="SSF48452">
    <property type="entry name" value="TPR-like"/>
    <property type="match status" value="1"/>
</dbReference>
<dbReference type="PROSITE" id="PS50293">
    <property type="entry name" value="TPR_REGION"/>
    <property type="match status" value="2"/>
</dbReference>
<dbReference type="SMART" id="SM00028">
    <property type="entry name" value="TPR"/>
    <property type="match status" value="3"/>
</dbReference>
<dbReference type="EMBL" id="JACNJD010000124">
    <property type="protein sequence ID" value="MBC8176317.1"/>
    <property type="molecule type" value="Genomic_DNA"/>
</dbReference>
<dbReference type="InterPro" id="IPR019734">
    <property type="entry name" value="TPR_rpt"/>
</dbReference>
<dbReference type="InterPro" id="IPR013105">
    <property type="entry name" value="TPR_2"/>
</dbReference>
<feature type="transmembrane region" description="Helical" evidence="4">
    <location>
        <begin position="213"/>
        <end position="231"/>
    </location>
</feature>
<keyword evidence="2 3" id="KW-0802">TPR repeat</keyword>
<gene>
    <name evidence="5" type="ORF">H8E19_02855</name>
</gene>
<comment type="caution">
    <text evidence="5">The sequence shown here is derived from an EMBL/GenBank/DDBJ whole genome shotgun (WGS) entry which is preliminary data.</text>
</comment>
<feature type="repeat" description="TPR" evidence="3">
    <location>
        <begin position="518"/>
        <end position="551"/>
    </location>
</feature>
<keyword evidence="4" id="KW-1133">Transmembrane helix</keyword>
<reference evidence="5 6" key="1">
    <citation type="submission" date="2020-08" db="EMBL/GenBank/DDBJ databases">
        <title>Bridging the membrane lipid divide: bacteria of the FCB group superphylum have the potential to synthesize archaeal ether lipids.</title>
        <authorList>
            <person name="Villanueva L."/>
            <person name="Von Meijenfeldt F.A.B."/>
            <person name="Westbye A.B."/>
            <person name="Yadav S."/>
            <person name="Hopmans E.C."/>
            <person name="Dutilh B.E."/>
            <person name="Sinninghe Damste J.S."/>
        </authorList>
    </citation>
    <scope>NUCLEOTIDE SEQUENCE [LARGE SCALE GENOMIC DNA]</scope>
    <source>
        <strain evidence="5">NIOZ-UU27</strain>
    </source>
</reference>
<name>A0A8J6T3L0_9DELT</name>
<feature type="repeat" description="TPR" evidence="3">
    <location>
        <begin position="415"/>
        <end position="448"/>
    </location>
</feature>
<organism evidence="5 6">
    <name type="scientific">Candidatus Desulfacyla euxinica</name>
    <dbReference type="NCBI Taxonomy" id="2841693"/>
    <lineage>
        <taxon>Bacteria</taxon>
        <taxon>Deltaproteobacteria</taxon>
        <taxon>Candidatus Desulfacyla</taxon>
    </lineage>
</organism>
<dbReference type="PROSITE" id="PS50005">
    <property type="entry name" value="TPR"/>
    <property type="match status" value="3"/>
</dbReference>
<dbReference type="AlphaFoldDB" id="A0A8J6T3L0"/>
<proteinExistence type="predicted"/>
<keyword evidence="4" id="KW-0472">Membrane</keyword>
<keyword evidence="4" id="KW-0812">Transmembrane</keyword>
<dbReference type="Pfam" id="PF00515">
    <property type="entry name" value="TPR_1"/>
    <property type="match status" value="1"/>
</dbReference>
<protein>
    <submittedName>
        <fullName evidence="5">Tetratricopeptide repeat protein</fullName>
    </submittedName>
</protein>
<evidence type="ECO:0000256" key="1">
    <source>
        <dbReference type="ARBA" id="ARBA00022737"/>
    </source>
</evidence>
<evidence type="ECO:0000256" key="3">
    <source>
        <dbReference type="PROSITE-ProRule" id="PRU00339"/>
    </source>
</evidence>
<dbReference type="Proteomes" id="UP000650524">
    <property type="component" value="Unassembled WGS sequence"/>
</dbReference>
<dbReference type="Gene3D" id="1.25.40.10">
    <property type="entry name" value="Tetratricopeptide repeat domain"/>
    <property type="match status" value="2"/>
</dbReference>
<evidence type="ECO:0000256" key="2">
    <source>
        <dbReference type="ARBA" id="ARBA00022803"/>
    </source>
</evidence>
<feature type="transmembrane region" description="Helical" evidence="4">
    <location>
        <begin position="141"/>
        <end position="158"/>
    </location>
</feature>
<feature type="transmembrane region" description="Helical" evidence="4">
    <location>
        <begin position="91"/>
        <end position="109"/>
    </location>
</feature>
<feature type="transmembrane region" description="Helical" evidence="4">
    <location>
        <begin position="290"/>
        <end position="310"/>
    </location>
</feature>
<sequence>MKQKIKKHLIAVLLISGVSWVVYFNCLKNDFVFDDIQLVVENYEIRSLKNIPAILGFDDGWPNYRPIRTLSYFIDYFISGLNPISYHISNVAYHILGTIFLYLIVVQIAKNHRMAIFAGILFAIHPIHTDAVTYISGRRDVLSSLFYLMGFWLFLRYRNTNYKRYMAFACVAYVLGAFTKEMAVTLPLIFLAYDFCFDIDKGIKVLKKYKYQHLIFFVIVGMFAYYSIVVYSPAIIKAMKADILGYFLENVCLNLLTVLRIWCFYIKLLFFPMTLNADYSFNAFPRSTSVFEIQTLFCLIFLSGVGYLIFRFRHKKIVAFSALWFFITILPVSGVIPHHEMVTEHYLYLPSAGFCILIAWLFEQLVSSPRLRSLAYPIILIFLILLSVRTIVRNKDWKDQFTLWEKTAKTQPNCARAHNNFGGCLQEKGRINEALGEFKRALEISPNYYLAQHNIAFCYYLKDGWSKKVEQEFEKCFREHPNYELAHFNLGCIYQREGLIEKAESEYEKTLRINPKFIYSLKNLGSIYLQKGQINKALTLYKEVVKINPDCIDSHMILEMLYRKMKMKDKAAEEYKTLLKLSKK</sequence>